<dbReference type="Pfam" id="PF04116">
    <property type="entry name" value="FA_hydroxylase"/>
    <property type="match status" value="1"/>
</dbReference>
<feature type="transmembrane region" description="Helical" evidence="5">
    <location>
        <begin position="110"/>
        <end position="128"/>
    </location>
</feature>
<feature type="transmembrane region" description="Helical" evidence="5">
    <location>
        <begin position="24"/>
        <end position="49"/>
    </location>
</feature>
<keyword evidence="3 5" id="KW-1133">Transmembrane helix</keyword>
<dbReference type="GO" id="GO:0005506">
    <property type="term" value="F:iron ion binding"/>
    <property type="evidence" value="ECO:0007669"/>
    <property type="project" value="InterPro"/>
</dbReference>
<dbReference type="InterPro" id="IPR006694">
    <property type="entry name" value="Fatty_acid_hydroxylase"/>
</dbReference>
<name>A0AAD7V6H9_9FUNG</name>
<keyword evidence="8" id="KW-1185">Reference proteome</keyword>
<evidence type="ECO:0000256" key="2">
    <source>
        <dbReference type="ARBA" id="ARBA00022692"/>
    </source>
</evidence>
<evidence type="ECO:0000256" key="4">
    <source>
        <dbReference type="ARBA" id="ARBA00023136"/>
    </source>
</evidence>
<dbReference type="InterPro" id="IPR050307">
    <property type="entry name" value="Sterol_Desaturase_Related"/>
</dbReference>
<accession>A0AAD7V6H9</accession>
<evidence type="ECO:0000256" key="5">
    <source>
        <dbReference type="SAM" id="Phobius"/>
    </source>
</evidence>
<comment type="subcellular location">
    <subcellularLocation>
        <location evidence="1">Membrane</location>
    </subcellularLocation>
</comment>
<comment type="caution">
    <text evidence="7">The sequence shown here is derived from an EMBL/GenBank/DDBJ whole genome shotgun (WGS) entry which is preliminary data.</text>
</comment>
<evidence type="ECO:0000313" key="8">
    <source>
        <dbReference type="Proteomes" id="UP001234581"/>
    </source>
</evidence>
<dbReference type="GeneID" id="83213291"/>
<evidence type="ECO:0000256" key="3">
    <source>
        <dbReference type="ARBA" id="ARBA00022989"/>
    </source>
</evidence>
<evidence type="ECO:0000259" key="6">
    <source>
        <dbReference type="Pfam" id="PF04116"/>
    </source>
</evidence>
<dbReference type="GO" id="GO:0008610">
    <property type="term" value="P:lipid biosynthetic process"/>
    <property type="evidence" value="ECO:0007669"/>
    <property type="project" value="InterPro"/>
</dbReference>
<dbReference type="GO" id="GO:0016491">
    <property type="term" value="F:oxidoreductase activity"/>
    <property type="evidence" value="ECO:0007669"/>
    <property type="project" value="InterPro"/>
</dbReference>
<sequence length="296" mass="35536">MEQPYQLNWFEIVWESMYKGRNPMLVTGVFAFAIHEVIYFGRFLPFLLADQIPQLRQYKLQPHKRNSGLDYWKCTKRVLYCHLLFESPLIFFFHPGATLLGMRISAPFPSWYQIIPQLVVFLILEDFYHYHVHRFMHTPFMYRYVHRIHHEYAAPFGIAAEYAHPIETLILGFGTIGGPLAYHITTHFILQWGPDWDLHMTTMILWMILRLHQVVDAHSGYDFPWSLHHWLPFWAGAEHHDYHHQSYVGNYASSFRWWDYLFGTDIKYRAYRRQQRERIRQQQQQNSGAIRTGDAA</sequence>
<dbReference type="Proteomes" id="UP001234581">
    <property type="component" value="Unassembled WGS sequence"/>
</dbReference>
<feature type="domain" description="Fatty acid hydroxylase" evidence="6">
    <location>
        <begin position="119"/>
        <end position="264"/>
    </location>
</feature>
<evidence type="ECO:0000313" key="7">
    <source>
        <dbReference type="EMBL" id="KAJ8658526.1"/>
    </source>
</evidence>
<keyword evidence="4 5" id="KW-0472">Membrane</keyword>
<protein>
    <recommendedName>
        <fullName evidence="6">Fatty acid hydroxylase domain-containing protein</fullName>
    </recommendedName>
</protein>
<dbReference type="GO" id="GO:0016020">
    <property type="term" value="C:membrane"/>
    <property type="evidence" value="ECO:0007669"/>
    <property type="project" value="UniProtKB-SubCell"/>
</dbReference>
<keyword evidence="2 5" id="KW-0812">Transmembrane</keyword>
<gene>
    <name evidence="7" type="ORF">O0I10_005879</name>
</gene>
<evidence type="ECO:0000256" key="1">
    <source>
        <dbReference type="ARBA" id="ARBA00004370"/>
    </source>
</evidence>
<feature type="transmembrane region" description="Helical" evidence="5">
    <location>
        <begin position="83"/>
        <end position="104"/>
    </location>
</feature>
<dbReference type="RefSeq" id="XP_058343439.1">
    <property type="nucleotide sequence ID" value="XM_058485916.1"/>
</dbReference>
<dbReference type="PANTHER" id="PTHR11863">
    <property type="entry name" value="STEROL DESATURASE"/>
    <property type="match status" value="1"/>
</dbReference>
<dbReference type="EMBL" id="JARTCD010000024">
    <property type="protein sequence ID" value="KAJ8658526.1"/>
    <property type="molecule type" value="Genomic_DNA"/>
</dbReference>
<proteinExistence type="predicted"/>
<reference evidence="7 8" key="1">
    <citation type="submission" date="2023-03" db="EMBL/GenBank/DDBJ databases">
        <title>Genome sequence of Lichtheimia ornata CBS 291.66.</title>
        <authorList>
            <person name="Mohabir J.T."/>
            <person name="Shea T.P."/>
            <person name="Kurbessoian T."/>
            <person name="Berby B."/>
            <person name="Fontaine J."/>
            <person name="Livny J."/>
            <person name="Gnirke A."/>
            <person name="Stajich J.E."/>
            <person name="Cuomo C.A."/>
        </authorList>
    </citation>
    <scope>NUCLEOTIDE SEQUENCE [LARGE SCALE GENOMIC DNA]</scope>
    <source>
        <strain evidence="7">CBS 291.66</strain>
    </source>
</reference>
<dbReference type="AlphaFoldDB" id="A0AAD7V6H9"/>
<organism evidence="7 8">
    <name type="scientific">Lichtheimia ornata</name>
    <dbReference type="NCBI Taxonomy" id="688661"/>
    <lineage>
        <taxon>Eukaryota</taxon>
        <taxon>Fungi</taxon>
        <taxon>Fungi incertae sedis</taxon>
        <taxon>Mucoromycota</taxon>
        <taxon>Mucoromycotina</taxon>
        <taxon>Mucoromycetes</taxon>
        <taxon>Mucorales</taxon>
        <taxon>Lichtheimiaceae</taxon>
        <taxon>Lichtheimia</taxon>
    </lineage>
</organism>